<evidence type="ECO:0000256" key="1">
    <source>
        <dbReference type="ARBA" id="ARBA00001968"/>
    </source>
</evidence>
<evidence type="ECO:0000259" key="7">
    <source>
        <dbReference type="Pfam" id="PF08340"/>
    </source>
</evidence>
<dbReference type="InterPro" id="IPR013527">
    <property type="entry name" value="YicC-like_N"/>
</dbReference>
<dbReference type="PANTHER" id="PTHR30636">
    <property type="entry name" value="UPF0701 PROTEIN YICC"/>
    <property type="match status" value="1"/>
</dbReference>
<protein>
    <submittedName>
        <fullName evidence="8">YicC family protein</fullName>
    </submittedName>
</protein>
<dbReference type="EMBL" id="CP046522">
    <property type="protein sequence ID" value="QGU95261.1"/>
    <property type="molecule type" value="Genomic_DNA"/>
</dbReference>
<keyword evidence="4" id="KW-0378">Hydrolase</keyword>
<evidence type="ECO:0000256" key="4">
    <source>
        <dbReference type="ARBA" id="ARBA00022801"/>
    </source>
</evidence>
<gene>
    <name evidence="8" type="ORF">GOM49_09305</name>
</gene>
<dbReference type="GO" id="GO:0016787">
    <property type="term" value="F:hydrolase activity"/>
    <property type="evidence" value="ECO:0007669"/>
    <property type="project" value="UniProtKB-KW"/>
</dbReference>
<sequence length="293" mass="34006">MVRSMTGFGRAMTSEGISRSFTIEIKSVNHRYFDLSVKMPRNLLSLETRIRETIKERVSRGKIDIFINQSVYENDDIEVNFNEKLGDSYFKCLEKVKSRYEVIDDISVSLIAKFPEVITTEKKEEDLEEIWSSLRQPLLEAVDSLINMRENEGIKLKEDIIEKCDIITTLVSRIETKSPLVVEDYRSKLNNRIKELLNTSDIDENRIAMEVALFADKAAIDEEIVRLKSHIAQLKQALNKNEPIGRKLDFIIQEMNREANTISSKSNDLEILNLTINIKNYIEKIREQTQNIE</sequence>
<evidence type="ECO:0000259" key="6">
    <source>
        <dbReference type="Pfam" id="PF03755"/>
    </source>
</evidence>
<dbReference type="Pfam" id="PF03755">
    <property type="entry name" value="YicC-like_N"/>
    <property type="match status" value="1"/>
</dbReference>
<proteinExistence type="inferred from homology"/>
<dbReference type="AlphaFoldDB" id="A0A6I6EY93"/>
<comment type="similarity">
    <text evidence="5">Belongs to the YicC/YloC family.</text>
</comment>
<keyword evidence="2" id="KW-0540">Nuclease</keyword>
<accession>A0A6I6EY93</accession>
<dbReference type="GO" id="GO:0004521">
    <property type="term" value="F:RNA endonuclease activity"/>
    <property type="evidence" value="ECO:0007669"/>
    <property type="project" value="InterPro"/>
</dbReference>
<evidence type="ECO:0000256" key="3">
    <source>
        <dbReference type="ARBA" id="ARBA00022759"/>
    </source>
</evidence>
<feature type="domain" description="Endoribonuclease YicC-like C-terminal" evidence="7">
    <location>
        <begin position="174"/>
        <end position="293"/>
    </location>
</feature>
<evidence type="ECO:0000313" key="9">
    <source>
        <dbReference type="Proteomes" id="UP000422764"/>
    </source>
</evidence>
<dbReference type="Pfam" id="PF08340">
    <property type="entry name" value="YicC-like_C"/>
    <property type="match status" value="1"/>
</dbReference>
<evidence type="ECO:0000256" key="5">
    <source>
        <dbReference type="ARBA" id="ARBA00035648"/>
    </source>
</evidence>
<name>A0A6I6EY93_9CLOT</name>
<comment type="cofactor">
    <cofactor evidence="1">
        <name>a divalent metal cation</name>
        <dbReference type="ChEBI" id="CHEBI:60240"/>
    </cofactor>
</comment>
<reference evidence="8 9" key="1">
    <citation type="submission" date="2019-12" db="EMBL/GenBank/DDBJ databases">
        <title>Genome sequenceing of Clostridium bovifaecis.</title>
        <authorList>
            <person name="Yao Y."/>
        </authorList>
    </citation>
    <scope>NUCLEOTIDE SEQUENCE [LARGE SCALE GENOMIC DNA]</scope>
    <source>
        <strain evidence="8 9">BXX</strain>
    </source>
</reference>
<feature type="domain" description="Endoribonuclease YicC-like N-terminal" evidence="6">
    <location>
        <begin position="2"/>
        <end position="157"/>
    </location>
</feature>
<dbReference type="NCBIfam" id="TIGR00255">
    <property type="entry name" value="YicC/YloC family endoribonuclease"/>
    <property type="match status" value="1"/>
</dbReference>
<organism evidence="8 9">
    <name type="scientific">Clostridium bovifaecis</name>
    <dbReference type="NCBI Taxonomy" id="2184719"/>
    <lineage>
        <taxon>Bacteria</taxon>
        <taxon>Bacillati</taxon>
        <taxon>Bacillota</taxon>
        <taxon>Clostridia</taxon>
        <taxon>Eubacteriales</taxon>
        <taxon>Clostridiaceae</taxon>
        <taxon>Clostridium</taxon>
    </lineage>
</organism>
<keyword evidence="3" id="KW-0255">Endonuclease</keyword>
<evidence type="ECO:0000313" key="8">
    <source>
        <dbReference type="EMBL" id="QGU95261.1"/>
    </source>
</evidence>
<dbReference type="InterPro" id="IPR013551">
    <property type="entry name" value="YicC-like_C"/>
</dbReference>
<evidence type="ECO:0000256" key="2">
    <source>
        <dbReference type="ARBA" id="ARBA00022722"/>
    </source>
</evidence>
<keyword evidence="9" id="KW-1185">Reference proteome</keyword>
<dbReference type="Proteomes" id="UP000422764">
    <property type="component" value="Chromosome"/>
</dbReference>
<dbReference type="PANTHER" id="PTHR30636:SF3">
    <property type="entry name" value="UPF0701 PROTEIN YICC"/>
    <property type="match status" value="1"/>
</dbReference>
<dbReference type="InterPro" id="IPR005229">
    <property type="entry name" value="YicC/YloC-like"/>
</dbReference>